<feature type="binding site" evidence="10">
    <location>
        <position position="64"/>
    </location>
    <ligand>
        <name>Mn(2+)</name>
        <dbReference type="ChEBI" id="CHEBI:29035"/>
    </ligand>
</feature>
<feature type="binding site" evidence="10">
    <location>
        <position position="28"/>
    </location>
    <ligand>
        <name>Mn(2+)</name>
        <dbReference type="ChEBI" id="CHEBI:29035"/>
    </ligand>
</feature>
<dbReference type="AlphaFoldDB" id="A0A2R8BS96"/>
<comment type="cofactor">
    <cofactor evidence="10">
        <name>Mn(2+)</name>
        <dbReference type="ChEBI" id="CHEBI:29035"/>
    </cofactor>
    <text evidence="10">Binds 1 Mn(2+) ion per subunit.</text>
</comment>
<keyword evidence="9 10" id="KW-0413">Isomerase</keyword>
<sequence>MTIHVPAWVDGRLTPVEKIEAHRRGLRHKAISVFLVSGDAVLLQKRAADKYHTPGLWANACCTHPTWGETAMACAHRRLHEELGVSGLTLTPRGTVEYRTSVGNDLIEHEVVALFVGEIPRAHPIRPEPSEVAETRWMTLHDLVRDARENSDIYTPWLRIYLEKHHDAIFGAILGG</sequence>
<comment type="catalytic activity">
    <reaction evidence="10">
        <text>isopentenyl diphosphate = dimethylallyl diphosphate</text>
        <dbReference type="Rhea" id="RHEA:23284"/>
        <dbReference type="ChEBI" id="CHEBI:57623"/>
        <dbReference type="ChEBI" id="CHEBI:128769"/>
        <dbReference type="EC" id="5.3.3.2"/>
    </reaction>
</comment>
<evidence type="ECO:0000256" key="6">
    <source>
        <dbReference type="ARBA" id="ARBA00022842"/>
    </source>
</evidence>
<dbReference type="GO" id="GO:0005737">
    <property type="term" value="C:cytoplasm"/>
    <property type="evidence" value="ECO:0007669"/>
    <property type="project" value="UniProtKB-SubCell"/>
</dbReference>
<accession>A0A2R8BS96</accession>
<keyword evidence="7 10" id="KW-0464">Manganese</keyword>
<comment type="similarity">
    <text evidence="2 10">Belongs to the IPP isomerase type 1 family.</text>
</comment>
<dbReference type="EC" id="5.3.3.2" evidence="3 10"/>
<dbReference type="EMBL" id="ONZF01000002">
    <property type="protein sequence ID" value="SPJ23018.1"/>
    <property type="molecule type" value="Genomic_DNA"/>
</dbReference>
<evidence type="ECO:0000256" key="3">
    <source>
        <dbReference type="ARBA" id="ARBA00012057"/>
    </source>
</evidence>
<comment type="subcellular location">
    <subcellularLocation>
        <location evidence="10">Cytoplasm</location>
    </subcellularLocation>
</comment>
<protein>
    <recommendedName>
        <fullName evidence="3 10">Isopentenyl-diphosphate Delta-isomerase</fullName>
        <shortName evidence="10">IPP isomerase</shortName>
        <ecNumber evidence="3 10">5.3.3.2</ecNumber>
    </recommendedName>
    <alternativeName>
        <fullName evidence="10">IPP:DMAPP isomerase</fullName>
    </alternativeName>
    <alternativeName>
        <fullName evidence="10">Isopentenyl pyrophosphate isomerase</fullName>
    </alternativeName>
</protein>
<dbReference type="GO" id="GO:0004452">
    <property type="term" value="F:isopentenyl-diphosphate delta-isomerase activity"/>
    <property type="evidence" value="ECO:0007669"/>
    <property type="project" value="UniProtKB-UniRule"/>
</dbReference>
<dbReference type="GO" id="GO:0046872">
    <property type="term" value="F:metal ion binding"/>
    <property type="evidence" value="ECO:0007669"/>
    <property type="project" value="UniProtKB-KW"/>
</dbReference>
<evidence type="ECO:0000256" key="2">
    <source>
        <dbReference type="ARBA" id="ARBA00007579"/>
    </source>
</evidence>
<gene>
    <name evidence="10 13" type="primary">idi</name>
    <name evidence="13" type="ORF">PAA8504_00823</name>
</gene>
<reference evidence="14" key="1">
    <citation type="submission" date="2018-03" db="EMBL/GenBank/DDBJ databases">
        <authorList>
            <person name="Rodrigo-Torres L."/>
            <person name="Arahal R. D."/>
            <person name="Lucena T."/>
        </authorList>
    </citation>
    <scope>NUCLEOTIDE SEQUENCE [LARGE SCALE GENOMIC DNA]</scope>
    <source>
        <strain evidence="14">CECT 8504</strain>
    </source>
</reference>
<dbReference type="SUPFAM" id="SSF55811">
    <property type="entry name" value="Nudix"/>
    <property type="match status" value="1"/>
</dbReference>
<feature type="active site" evidence="10 11">
    <location>
        <position position="110"/>
    </location>
</feature>
<dbReference type="GO" id="GO:0050992">
    <property type="term" value="P:dimethylallyl diphosphate biosynthetic process"/>
    <property type="evidence" value="ECO:0007669"/>
    <property type="project" value="UniProtKB-UniRule"/>
</dbReference>
<keyword evidence="6 10" id="KW-0460">Magnesium</keyword>
<dbReference type="InterPro" id="IPR015797">
    <property type="entry name" value="NUDIX_hydrolase-like_dom_sf"/>
</dbReference>
<organism evidence="13 14">
    <name type="scientific">Palleronia abyssalis</name>
    <dbReference type="NCBI Taxonomy" id="1501240"/>
    <lineage>
        <taxon>Bacteria</taxon>
        <taxon>Pseudomonadati</taxon>
        <taxon>Pseudomonadota</taxon>
        <taxon>Alphaproteobacteria</taxon>
        <taxon>Rhodobacterales</taxon>
        <taxon>Roseobacteraceae</taxon>
        <taxon>Palleronia</taxon>
    </lineage>
</organism>
<evidence type="ECO:0000256" key="9">
    <source>
        <dbReference type="ARBA" id="ARBA00023235"/>
    </source>
</evidence>
<feature type="binding site" evidence="10">
    <location>
        <position position="110"/>
    </location>
    <ligand>
        <name>Mn(2+)</name>
        <dbReference type="ChEBI" id="CHEBI:29035"/>
    </ligand>
</feature>
<evidence type="ECO:0000259" key="12">
    <source>
        <dbReference type="PROSITE" id="PS51462"/>
    </source>
</evidence>
<dbReference type="InterPro" id="IPR000086">
    <property type="entry name" value="NUDIX_hydrolase_dom"/>
</dbReference>
<evidence type="ECO:0000313" key="13">
    <source>
        <dbReference type="EMBL" id="SPJ23018.1"/>
    </source>
</evidence>
<evidence type="ECO:0000256" key="1">
    <source>
        <dbReference type="ARBA" id="ARBA00004826"/>
    </source>
</evidence>
<feature type="binding site" evidence="10">
    <location>
        <position position="108"/>
    </location>
    <ligand>
        <name>Mn(2+)</name>
        <dbReference type="ChEBI" id="CHEBI:29035"/>
    </ligand>
</feature>
<evidence type="ECO:0000256" key="8">
    <source>
        <dbReference type="ARBA" id="ARBA00023229"/>
    </source>
</evidence>
<comment type="function">
    <text evidence="10">Catalyzes the 1,3-allylic rearrangement of the homoallylic substrate isopentenyl (IPP) to its highly electrophilic allylic isomer, dimethylallyl diphosphate (DMAPP).</text>
</comment>
<evidence type="ECO:0000256" key="7">
    <source>
        <dbReference type="ARBA" id="ARBA00023211"/>
    </source>
</evidence>
<evidence type="ECO:0000256" key="10">
    <source>
        <dbReference type="HAMAP-Rule" id="MF_00202"/>
    </source>
</evidence>
<keyword evidence="5 10" id="KW-0479">Metal-binding</keyword>
<feature type="active site" evidence="10 11">
    <location>
        <position position="62"/>
    </location>
</feature>
<dbReference type="CDD" id="cd02885">
    <property type="entry name" value="NUDIX_IPP_Isomerase"/>
    <property type="match status" value="1"/>
</dbReference>
<keyword evidence="4 10" id="KW-0963">Cytoplasm</keyword>
<evidence type="ECO:0000256" key="11">
    <source>
        <dbReference type="PIRSR" id="PIRSR018427-1"/>
    </source>
</evidence>
<dbReference type="Proteomes" id="UP000244912">
    <property type="component" value="Unassembled WGS sequence"/>
</dbReference>
<evidence type="ECO:0000256" key="5">
    <source>
        <dbReference type="ARBA" id="ARBA00022723"/>
    </source>
</evidence>
<dbReference type="GO" id="GO:0009240">
    <property type="term" value="P:isopentenyl diphosphate biosynthetic process"/>
    <property type="evidence" value="ECO:0007669"/>
    <property type="project" value="TreeGrafter"/>
</dbReference>
<evidence type="ECO:0000313" key="14">
    <source>
        <dbReference type="Proteomes" id="UP000244912"/>
    </source>
</evidence>
<proteinExistence type="inferred from homology"/>
<dbReference type="PANTHER" id="PTHR10885">
    <property type="entry name" value="ISOPENTENYL-DIPHOSPHATE DELTA-ISOMERASE"/>
    <property type="match status" value="1"/>
</dbReference>
<feature type="domain" description="Nudix hydrolase" evidence="12">
    <location>
        <begin position="26"/>
        <end position="160"/>
    </location>
</feature>
<dbReference type="PIRSF" id="PIRSF018427">
    <property type="entry name" value="Isopntndiph_ism"/>
    <property type="match status" value="1"/>
</dbReference>
<feature type="binding site" evidence="10">
    <location>
        <position position="82"/>
    </location>
    <ligand>
        <name>Mg(2+)</name>
        <dbReference type="ChEBI" id="CHEBI:18420"/>
    </ligand>
</feature>
<comment type="cofactor">
    <cofactor evidence="10">
        <name>Mg(2+)</name>
        <dbReference type="ChEBI" id="CHEBI:18420"/>
    </cofactor>
    <text evidence="10">Binds 1 Mg(2+) ion per subunit. The magnesium ion binds only when substrate is bound.</text>
</comment>
<keyword evidence="14" id="KW-1185">Reference proteome</keyword>
<dbReference type="Gene3D" id="3.90.79.10">
    <property type="entry name" value="Nucleoside Triphosphate Pyrophosphohydrolase"/>
    <property type="match status" value="1"/>
</dbReference>
<keyword evidence="8 10" id="KW-0414">Isoprene biosynthesis</keyword>
<dbReference type="RefSeq" id="WP_108892895.1">
    <property type="nucleotide sequence ID" value="NZ_ONZF01000002.1"/>
</dbReference>
<dbReference type="UniPathway" id="UPA00059">
    <property type="reaction ID" value="UER00104"/>
</dbReference>
<dbReference type="PANTHER" id="PTHR10885:SF0">
    <property type="entry name" value="ISOPENTENYL-DIPHOSPHATE DELTA-ISOMERASE"/>
    <property type="match status" value="1"/>
</dbReference>
<dbReference type="InterPro" id="IPR056375">
    <property type="entry name" value="Idi_bact"/>
</dbReference>
<dbReference type="HAMAP" id="MF_00202">
    <property type="entry name" value="Idi"/>
    <property type="match status" value="1"/>
</dbReference>
<dbReference type="PROSITE" id="PS51462">
    <property type="entry name" value="NUDIX"/>
    <property type="match status" value="1"/>
</dbReference>
<evidence type="ECO:0000256" key="4">
    <source>
        <dbReference type="ARBA" id="ARBA00022490"/>
    </source>
</evidence>
<dbReference type="OrthoDB" id="9809458at2"/>
<dbReference type="InterPro" id="IPR011876">
    <property type="entry name" value="IsopentenylPP_isomerase_typ1"/>
</dbReference>
<name>A0A2R8BS96_9RHOB</name>
<comment type="pathway">
    <text evidence="1 10">Isoprenoid biosynthesis; dimethylallyl diphosphate biosynthesis; dimethylallyl diphosphate from isopentenyl diphosphate: step 1/1.</text>
</comment>
<feature type="binding site" evidence="10">
    <location>
        <position position="22"/>
    </location>
    <ligand>
        <name>Mn(2+)</name>
        <dbReference type="ChEBI" id="CHEBI:29035"/>
    </ligand>
</feature>
<dbReference type="Pfam" id="PF00293">
    <property type="entry name" value="NUDIX"/>
    <property type="match status" value="1"/>
</dbReference>